<keyword evidence="11" id="KW-1003">Cell membrane</keyword>
<keyword evidence="9 11" id="KW-0472">Membrane</keyword>
<sequence length="230" mass="25670">MDFVITVGSFVLEIPQSVVNWLGLCVILCVLLVIWGKKFEKADPTQAPKGIVLMVEMLYNTCMSIIGDNLKEKTHRYLPFLGTLTMMMAMSNLLGLLGLQPPTSNLSVNVTLALMMFLLIQYNGIRKGGLLARMKELTEPMFFLTPLNIIGELALPISLSLRLFGNILAGSIIMALVYYMMTSFMPFGALGYLFTPLLHAYFDIFSGLIQTYIFFTLASFFLSEQVCEGE</sequence>
<protein>
    <recommendedName>
        <fullName evidence="11 12">ATP synthase subunit a</fullName>
    </recommendedName>
    <alternativeName>
        <fullName evidence="11">ATP synthase F0 sector subunit a</fullName>
    </alternativeName>
    <alternativeName>
        <fullName evidence="11">F-ATPase subunit 6</fullName>
    </alternativeName>
</protein>
<dbReference type="InterPro" id="IPR023011">
    <property type="entry name" value="ATP_synth_F0_asu_AS"/>
</dbReference>
<evidence type="ECO:0000256" key="11">
    <source>
        <dbReference type="HAMAP-Rule" id="MF_01393"/>
    </source>
</evidence>
<evidence type="ECO:0000256" key="5">
    <source>
        <dbReference type="ARBA" id="ARBA00022692"/>
    </source>
</evidence>
<dbReference type="InterPro" id="IPR045082">
    <property type="entry name" value="ATP_syn_F0_a_bact/chloroplast"/>
</dbReference>
<dbReference type="InterPro" id="IPR000568">
    <property type="entry name" value="ATP_synth_F0_asu"/>
</dbReference>
<evidence type="ECO:0000256" key="3">
    <source>
        <dbReference type="ARBA" id="ARBA00022448"/>
    </source>
</evidence>
<evidence type="ECO:0000256" key="10">
    <source>
        <dbReference type="ARBA" id="ARBA00023310"/>
    </source>
</evidence>
<comment type="subcellular location">
    <subcellularLocation>
        <location evidence="11 12">Cell membrane</location>
        <topology evidence="11 12">Multi-pass membrane protein</topology>
    </subcellularLocation>
    <subcellularLocation>
        <location evidence="1">Membrane</location>
        <topology evidence="1">Multi-pass membrane protein</topology>
    </subcellularLocation>
</comment>
<evidence type="ECO:0000313" key="13">
    <source>
        <dbReference type="EMBL" id="MCQ5121616.1"/>
    </source>
</evidence>
<dbReference type="Gene3D" id="1.20.120.220">
    <property type="entry name" value="ATP synthase, F0 complex, subunit A"/>
    <property type="match status" value="1"/>
</dbReference>
<dbReference type="EMBL" id="JANGCH010000005">
    <property type="protein sequence ID" value="MCQ5121616.1"/>
    <property type="molecule type" value="Genomic_DNA"/>
</dbReference>
<organism evidence="13 14">
    <name type="scientific">Massilicoli timonensis</name>
    <dbReference type="NCBI Taxonomy" id="2015901"/>
    <lineage>
        <taxon>Bacteria</taxon>
        <taxon>Bacillati</taxon>
        <taxon>Bacillota</taxon>
        <taxon>Erysipelotrichia</taxon>
        <taxon>Erysipelotrichales</taxon>
        <taxon>Erysipelotrichaceae</taxon>
        <taxon>Massilicoli</taxon>
    </lineage>
</organism>
<keyword evidence="10 11" id="KW-0066">ATP synthesis</keyword>
<dbReference type="SUPFAM" id="SSF81336">
    <property type="entry name" value="F1F0 ATP synthase subunit A"/>
    <property type="match status" value="1"/>
</dbReference>
<dbReference type="PROSITE" id="PS00449">
    <property type="entry name" value="ATPASE_A"/>
    <property type="match status" value="1"/>
</dbReference>
<keyword evidence="6 11" id="KW-0375">Hydrogen ion transport</keyword>
<evidence type="ECO:0000256" key="7">
    <source>
        <dbReference type="ARBA" id="ARBA00022989"/>
    </source>
</evidence>
<keyword evidence="5 11" id="KW-0812">Transmembrane</keyword>
<name>A0ABT1SK53_9FIRM</name>
<feature type="transmembrane region" description="Helical" evidence="11">
    <location>
        <begin position="18"/>
        <end position="35"/>
    </location>
</feature>
<gene>
    <name evidence="11 13" type="primary">atpB</name>
    <name evidence="13" type="ORF">NE663_04995</name>
</gene>
<comment type="similarity">
    <text evidence="2 11 12">Belongs to the ATPase A chain family.</text>
</comment>
<feature type="transmembrane region" description="Helical" evidence="11">
    <location>
        <begin position="200"/>
        <end position="222"/>
    </location>
</feature>
<accession>A0ABT1SK53</accession>
<evidence type="ECO:0000256" key="12">
    <source>
        <dbReference type="RuleBase" id="RU000483"/>
    </source>
</evidence>
<evidence type="ECO:0000256" key="6">
    <source>
        <dbReference type="ARBA" id="ARBA00022781"/>
    </source>
</evidence>
<dbReference type="CDD" id="cd00310">
    <property type="entry name" value="ATP-synt_Fo_a_6"/>
    <property type="match status" value="1"/>
</dbReference>
<keyword evidence="7 11" id="KW-1133">Transmembrane helix</keyword>
<feature type="transmembrane region" description="Helical" evidence="11">
    <location>
        <begin position="176"/>
        <end position="194"/>
    </location>
</feature>
<dbReference type="RefSeq" id="WP_102268220.1">
    <property type="nucleotide sequence ID" value="NZ_CALVCM010000002.1"/>
</dbReference>
<keyword evidence="14" id="KW-1185">Reference proteome</keyword>
<evidence type="ECO:0000256" key="4">
    <source>
        <dbReference type="ARBA" id="ARBA00022547"/>
    </source>
</evidence>
<keyword evidence="3 11" id="KW-0813">Transport</keyword>
<evidence type="ECO:0000256" key="9">
    <source>
        <dbReference type="ARBA" id="ARBA00023136"/>
    </source>
</evidence>
<reference evidence="13 14" key="1">
    <citation type="submission" date="2022-06" db="EMBL/GenBank/DDBJ databases">
        <title>Isolation of gut microbiota from human fecal samples.</title>
        <authorList>
            <person name="Pamer E.G."/>
            <person name="Barat B."/>
            <person name="Waligurski E."/>
            <person name="Medina S."/>
            <person name="Paddock L."/>
            <person name="Mostad J."/>
        </authorList>
    </citation>
    <scope>NUCLEOTIDE SEQUENCE [LARGE SCALE GENOMIC DNA]</scope>
    <source>
        <strain evidence="13 14">DFI.6.1</strain>
    </source>
</reference>
<evidence type="ECO:0000256" key="2">
    <source>
        <dbReference type="ARBA" id="ARBA00006810"/>
    </source>
</evidence>
<dbReference type="Proteomes" id="UP001524435">
    <property type="component" value="Unassembled WGS sequence"/>
</dbReference>
<comment type="caution">
    <text evidence="13">The sequence shown here is derived from an EMBL/GenBank/DDBJ whole genome shotgun (WGS) entry which is preliminary data.</text>
</comment>
<evidence type="ECO:0000313" key="14">
    <source>
        <dbReference type="Proteomes" id="UP001524435"/>
    </source>
</evidence>
<dbReference type="PANTHER" id="PTHR42823">
    <property type="entry name" value="ATP SYNTHASE SUBUNIT A, CHLOROPLASTIC"/>
    <property type="match status" value="1"/>
</dbReference>
<dbReference type="InterPro" id="IPR035908">
    <property type="entry name" value="F0_ATP_A_sf"/>
</dbReference>
<comment type="function">
    <text evidence="11 12">Key component of the proton channel; it plays a direct role in the translocation of protons across the membrane.</text>
</comment>
<evidence type="ECO:0000256" key="8">
    <source>
        <dbReference type="ARBA" id="ARBA00023065"/>
    </source>
</evidence>
<keyword evidence="4 11" id="KW-0138">CF(0)</keyword>
<dbReference type="HAMAP" id="MF_01393">
    <property type="entry name" value="ATP_synth_a_bact"/>
    <property type="match status" value="1"/>
</dbReference>
<feature type="transmembrane region" description="Helical" evidence="11">
    <location>
        <begin position="47"/>
        <end position="66"/>
    </location>
</feature>
<dbReference type="PANTHER" id="PTHR42823:SF3">
    <property type="entry name" value="ATP SYNTHASE SUBUNIT A, CHLOROPLASTIC"/>
    <property type="match status" value="1"/>
</dbReference>
<evidence type="ECO:0000256" key="1">
    <source>
        <dbReference type="ARBA" id="ARBA00004141"/>
    </source>
</evidence>
<feature type="transmembrane region" description="Helical" evidence="11">
    <location>
        <begin position="142"/>
        <end position="164"/>
    </location>
</feature>
<feature type="transmembrane region" description="Helical" evidence="11">
    <location>
        <begin position="78"/>
        <end position="99"/>
    </location>
</feature>
<proteinExistence type="inferred from homology"/>
<feature type="transmembrane region" description="Helical" evidence="11">
    <location>
        <begin position="106"/>
        <end position="122"/>
    </location>
</feature>
<dbReference type="NCBIfam" id="TIGR01131">
    <property type="entry name" value="ATP_synt_6_or_A"/>
    <property type="match status" value="1"/>
</dbReference>
<dbReference type="Pfam" id="PF00119">
    <property type="entry name" value="ATP-synt_A"/>
    <property type="match status" value="1"/>
</dbReference>
<keyword evidence="8 11" id="KW-0406">Ion transport</keyword>
<dbReference type="PRINTS" id="PR00123">
    <property type="entry name" value="ATPASEA"/>
</dbReference>